<reference evidence="2" key="1">
    <citation type="submission" date="2021-03" db="EMBL/GenBank/DDBJ databases">
        <title>Evolutionary innovations through gain and loss of genes in the ectomycorrhizal Boletales.</title>
        <authorList>
            <person name="Wu G."/>
            <person name="Miyauchi S."/>
            <person name="Morin E."/>
            <person name="Yang Z.-L."/>
            <person name="Xu J."/>
            <person name="Martin F.M."/>
        </authorList>
    </citation>
    <scope>NUCLEOTIDE SEQUENCE</scope>
    <source>
        <strain evidence="2">BR01</strain>
    </source>
</reference>
<dbReference type="AlphaFoldDB" id="A0A8I2YT02"/>
<keyword evidence="3" id="KW-1185">Reference proteome</keyword>
<name>A0A8I2YT02_9AGAM</name>
<dbReference type="OrthoDB" id="3268560at2759"/>
<accession>A0A8I2YT02</accession>
<evidence type="ECO:0000313" key="3">
    <source>
        <dbReference type="Proteomes" id="UP000683000"/>
    </source>
</evidence>
<gene>
    <name evidence="2" type="ORF">JVT61DRAFT_2197</name>
</gene>
<sequence length="257" mass="27804">MSLLARIARPAHPVGRAYSSFFSSKPGGGRHFVSAKPPKPVLQPGRAKVDTTTSAASPTESTATSPPTNASRVVKAASADEKLSSKPAETHPQSPLSSGISPPFTYSSSSADHVPIHPTVSSKEYKLHQFFSLHRPLLLLDHPTSAIFEASDPSTPLFTSSEDQVNNNPWHSITTIDNPPESSPDADADAARQLAHALVMNRVGDAVAWQQALSRLGLSAKYSEDDMTLAKETAQEWVTIHADSTRRKKRKKMKKHK</sequence>
<evidence type="ECO:0000313" key="2">
    <source>
        <dbReference type="EMBL" id="KAG6376222.1"/>
    </source>
</evidence>
<feature type="region of interest" description="Disordered" evidence="1">
    <location>
        <begin position="15"/>
        <end position="104"/>
    </location>
</feature>
<evidence type="ECO:0000256" key="1">
    <source>
        <dbReference type="SAM" id="MobiDB-lite"/>
    </source>
</evidence>
<protein>
    <submittedName>
        <fullName evidence="2">Uncharacterized protein</fullName>
    </submittedName>
</protein>
<dbReference type="Proteomes" id="UP000683000">
    <property type="component" value="Unassembled WGS sequence"/>
</dbReference>
<dbReference type="EMBL" id="JAGFBS010000012">
    <property type="protein sequence ID" value="KAG6376222.1"/>
    <property type="molecule type" value="Genomic_DNA"/>
</dbReference>
<proteinExistence type="predicted"/>
<feature type="compositionally biased region" description="Low complexity" evidence="1">
    <location>
        <begin position="51"/>
        <end position="71"/>
    </location>
</feature>
<feature type="compositionally biased region" description="Polar residues" evidence="1">
    <location>
        <begin position="91"/>
        <end position="104"/>
    </location>
</feature>
<organism evidence="2 3">
    <name type="scientific">Boletus reticuloceps</name>
    <dbReference type="NCBI Taxonomy" id="495285"/>
    <lineage>
        <taxon>Eukaryota</taxon>
        <taxon>Fungi</taxon>
        <taxon>Dikarya</taxon>
        <taxon>Basidiomycota</taxon>
        <taxon>Agaricomycotina</taxon>
        <taxon>Agaricomycetes</taxon>
        <taxon>Agaricomycetidae</taxon>
        <taxon>Boletales</taxon>
        <taxon>Boletineae</taxon>
        <taxon>Boletaceae</taxon>
        <taxon>Boletoideae</taxon>
        <taxon>Boletus</taxon>
    </lineage>
</organism>
<comment type="caution">
    <text evidence="2">The sequence shown here is derived from an EMBL/GenBank/DDBJ whole genome shotgun (WGS) entry which is preliminary data.</text>
</comment>